<keyword evidence="1" id="KW-0732">Signal</keyword>
<dbReference type="AlphaFoldDB" id="A0A1I7K2A9"/>
<keyword evidence="3" id="KW-1185">Reference proteome</keyword>
<reference evidence="2 3" key="1">
    <citation type="submission" date="2016-10" db="EMBL/GenBank/DDBJ databases">
        <authorList>
            <person name="de Groot N.N."/>
        </authorList>
    </citation>
    <scope>NUCLEOTIDE SEQUENCE [LARGE SCALE GENOMIC DNA]</scope>
    <source>
        <strain evidence="2 3">R-24608</strain>
    </source>
</reference>
<accession>A0A1I7K2A9</accession>
<feature type="chain" id="PRO_5010286132" description="MetA-pathway of phenol degradation" evidence="1">
    <location>
        <begin position="25"/>
        <end position="237"/>
    </location>
</feature>
<evidence type="ECO:0000313" key="3">
    <source>
        <dbReference type="Proteomes" id="UP000183656"/>
    </source>
</evidence>
<dbReference type="STRING" id="343013.SAMN04489707_103617"/>
<organism evidence="2 3">
    <name type="scientific">Paenacidovorax caeni</name>
    <dbReference type="NCBI Taxonomy" id="343013"/>
    <lineage>
        <taxon>Bacteria</taxon>
        <taxon>Pseudomonadati</taxon>
        <taxon>Pseudomonadota</taxon>
        <taxon>Betaproteobacteria</taxon>
        <taxon>Burkholderiales</taxon>
        <taxon>Comamonadaceae</taxon>
        <taxon>Paenacidovorax</taxon>
    </lineage>
</organism>
<dbReference type="EMBL" id="FPBX01000036">
    <property type="protein sequence ID" value="SFU91576.1"/>
    <property type="molecule type" value="Genomic_DNA"/>
</dbReference>
<feature type="signal peptide" evidence="1">
    <location>
        <begin position="1"/>
        <end position="24"/>
    </location>
</feature>
<evidence type="ECO:0000256" key="1">
    <source>
        <dbReference type="SAM" id="SignalP"/>
    </source>
</evidence>
<proteinExistence type="predicted"/>
<evidence type="ECO:0008006" key="4">
    <source>
        <dbReference type="Google" id="ProtNLM"/>
    </source>
</evidence>
<protein>
    <recommendedName>
        <fullName evidence="4">MetA-pathway of phenol degradation</fullName>
    </recommendedName>
</protein>
<sequence length="237" mass="26367">MRPHLPMPTLLALAALLPWGAAQAARPMVTDDARIVDAKACQVESWARRNQDSTEYWAQPACNFTGNLELSLGGARGKDDGDTRTTDIVLQAKTLFKPLEPDGWGWGLAVGNVRHAAIHTSSNLVGDLYAYVPATFSLRSDRLLVHTNIGWLHEREARRHRMTWGLGTEAQWSASTWLIAEVFGQNQGTPFYQVGLRYWLVPDHVQVDTTYGNRAGSGTQERWFSIGLRLLSPAFLP</sequence>
<evidence type="ECO:0000313" key="2">
    <source>
        <dbReference type="EMBL" id="SFU91576.1"/>
    </source>
</evidence>
<name>A0A1I7K2A9_9BURK</name>
<gene>
    <name evidence="2" type="ORF">SAMN04489707_103617</name>
</gene>
<dbReference type="Proteomes" id="UP000183656">
    <property type="component" value="Unassembled WGS sequence"/>
</dbReference>